<keyword evidence="1" id="KW-0812">Transmembrane</keyword>
<dbReference type="HOGENOM" id="CLU_3178798_0_0_2"/>
<gene>
    <name evidence="2" type="ordered locus">TSIB_0656</name>
</gene>
<proteinExistence type="predicted"/>
<accession>C6A276</accession>
<organism evidence="2 3">
    <name type="scientific">Thermococcus sibiricus (strain DSM 12597 / MM 739)</name>
    <dbReference type="NCBI Taxonomy" id="604354"/>
    <lineage>
        <taxon>Archaea</taxon>
        <taxon>Methanobacteriati</taxon>
        <taxon>Methanobacteriota</taxon>
        <taxon>Thermococci</taxon>
        <taxon>Thermococcales</taxon>
        <taxon>Thermococcaceae</taxon>
        <taxon>Thermococcus</taxon>
    </lineage>
</organism>
<dbReference type="KEGG" id="tsi:TSIB_0656"/>
<feature type="transmembrane region" description="Helical" evidence="1">
    <location>
        <begin position="12"/>
        <end position="33"/>
    </location>
</feature>
<keyword evidence="1" id="KW-1133">Transmembrane helix</keyword>
<reference evidence="2 3" key="1">
    <citation type="journal article" date="2009" name="Appl. Environ. Microbiol.">
        <title>Metabolic versatility and indigenous origin of the archaeon Thermococcus sibiricus, isolated from a siberian oil reservoir, as revealed by genome analysis.</title>
        <authorList>
            <person name="Mardanov A.V."/>
            <person name="Ravin N.V."/>
            <person name="Svetlitchnyi V.A."/>
            <person name="Beletsky A.V."/>
            <person name="Miroshnichenko M.L."/>
            <person name="Bonch-Osmolovskaya E.A."/>
            <person name="Skryabin K.G."/>
        </authorList>
    </citation>
    <scope>NUCLEOTIDE SEQUENCE [LARGE SCALE GENOMIC DNA]</scope>
    <source>
        <strain evidence="3">DSM 12597 / MM 739</strain>
    </source>
</reference>
<keyword evidence="1" id="KW-0472">Membrane</keyword>
<dbReference type="Proteomes" id="UP000009079">
    <property type="component" value="Chromosome"/>
</dbReference>
<dbReference type="AlphaFoldDB" id="C6A276"/>
<protein>
    <submittedName>
        <fullName evidence="2">Uncharacterized protein</fullName>
    </submittedName>
</protein>
<name>C6A276_THESM</name>
<evidence type="ECO:0000256" key="1">
    <source>
        <dbReference type="SAM" id="Phobius"/>
    </source>
</evidence>
<keyword evidence="3" id="KW-1185">Reference proteome</keyword>
<evidence type="ECO:0000313" key="3">
    <source>
        <dbReference type="Proteomes" id="UP000009079"/>
    </source>
</evidence>
<evidence type="ECO:0000313" key="2">
    <source>
        <dbReference type="EMBL" id="ACS89721.1"/>
    </source>
</evidence>
<sequence>MSIILERSAFLVLSFNIGFLFILIVGIHTATALRSRSFILVEFVIP</sequence>
<dbReference type="EMBL" id="CP001463">
    <property type="protein sequence ID" value="ACS89721.1"/>
    <property type="molecule type" value="Genomic_DNA"/>
</dbReference>